<feature type="domain" description="ShKT" evidence="8">
    <location>
        <begin position="319"/>
        <end position="355"/>
    </location>
</feature>
<keyword evidence="6 7" id="KW-0862">Zinc</keyword>
<dbReference type="InterPro" id="IPR003582">
    <property type="entry name" value="ShKT_dom"/>
</dbReference>
<organism evidence="10 11">
    <name type="scientific">Porites evermanni</name>
    <dbReference type="NCBI Taxonomy" id="104178"/>
    <lineage>
        <taxon>Eukaryota</taxon>
        <taxon>Metazoa</taxon>
        <taxon>Cnidaria</taxon>
        <taxon>Anthozoa</taxon>
        <taxon>Hexacorallia</taxon>
        <taxon>Scleractinia</taxon>
        <taxon>Fungiina</taxon>
        <taxon>Poritidae</taxon>
        <taxon>Porites</taxon>
    </lineage>
</organism>
<dbReference type="InterPro" id="IPR034035">
    <property type="entry name" value="Astacin-like_dom"/>
</dbReference>
<evidence type="ECO:0000313" key="10">
    <source>
        <dbReference type="EMBL" id="CAH3192593.1"/>
    </source>
</evidence>
<keyword evidence="6 7" id="KW-0479">Metal-binding</keyword>
<evidence type="ECO:0000256" key="5">
    <source>
        <dbReference type="PROSITE-ProRule" id="PRU01005"/>
    </source>
</evidence>
<dbReference type="SUPFAM" id="SSF55486">
    <property type="entry name" value="Metalloproteases ('zincins'), catalytic domain"/>
    <property type="match status" value="1"/>
</dbReference>
<evidence type="ECO:0000313" key="11">
    <source>
        <dbReference type="Proteomes" id="UP001159427"/>
    </source>
</evidence>
<keyword evidence="4 6" id="KW-0378">Hydrolase</keyword>
<dbReference type="InterPro" id="IPR001506">
    <property type="entry name" value="Peptidase_M12A"/>
</dbReference>
<dbReference type="EMBL" id="CALNXI010003228">
    <property type="protein sequence ID" value="CAH3192593.1"/>
    <property type="molecule type" value="Genomic_DNA"/>
</dbReference>
<evidence type="ECO:0000256" key="7">
    <source>
        <dbReference type="RuleBase" id="RU361183"/>
    </source>
</evidence>
<dbReference type="PANTHER" id="PTHR10127:SF901">
    <property type="entry name" value="METALLOENDOPEPTIDASE"/>
    <property type="match status" value="1"/>
</dbReference>
<feature type="active site" evidence="6">
    <location>
        <position position="197"/>
    </location>
</feature>
<keyword evidence="6 7" id="KW-0482">Metalloprotease</keyword>
<comment type="caution">
    <text evidence="5">Lacks conserved residue(s) required for the propagation of feature annotation.</text>
</comment>
<dbReference type="CDD" id="cd04280">
    <property type="entry name" value="ZnMc_astacin_like"/>
    <property type="match status" value="1"/>
</dbReference>
<dbReference type="Gene3D" id="1.10.10.1940">
    <property type="match status" value="1"/>
</dbReference>
<evidence type="ECO:0000259" key="9">
    <source>
        <dbReference type="PROSITE" id="PS51864"/>
    </source>
</evidence>
<accession>A0ABN8SM69</accession>
<comment type="function">
    <text evidence="1">Metalloprotease.</text>
</comment>
<dbReference type="PRINTS" id="PR00480">
    <property type="entry name" value="ASTACIN"/>
</dbReference>
<name>A0ABN8SM69_9CNID</name>
<comment type="caution">
    <text evidence="10">The sequence shown here is derived from an EMBL/GenBank/DDBJ whole genome shotgun (WGS) entry which is preliminary data.</text>
</comment>
<feature type="domain" description="Peptidase M12A" evidence="9">
    <location>
        <begin position="105"/>
        <end position="299"/>
    </location>
</feature>
<dbReference type="PANTHER" id="PTHR10127">
    <property type="entry name" value="DISCOIDIN, CUB, EGF, LAMININ , AND ZINC METALLOPROTEASE DOMAIN CONTAINING"/>
    <property type="match status" value="1"/>
</dbReference>
<reference evidence="10 11" key="1">
    <citation type="submission" date="2022-05" db="EMBL/GenBank/DDBJ databases">
        <authorList>
            <consortium name="Genoscope - CEA"/>
            <person name="William W."/>
        </authorList>
    </citation>
    <scope>NUCLEOTIDE SEQUENCE [LARGE SCALE GENOMIC DNA]</scope>
</reference>
<evidence type="ECO:0000259" key="8">
    <source>
        <dbReference type="PROSITE" id="PS51670"/>
    </source>
</evidence>
<feature type="binding site" evidence="6">
    <location>
        <position position="206"/>
    </location>
    <ligand>
        <name>Zn(2+)</name>
        <dbReference type="ChEBI" id="CHEBI:29105"/>
        <note>catalytic</note>
    </ligand>
</feature>
<protein>
    <recommendedName>
        <fullName evidence="7">Metalloendopeptidase</fullName>
        <ecNumber evidence="7">3.4.24.-</ecNumber>
    </recommendedName>
</protein>
<proteinExistence type="predicted"/>
<comment type="cofactor">
    <cofactor evidence="6 7">
        <name>Zn(2+)</name>
        <dbReference type="ChEBI" id="CHEBI:29105"/>
    </cofactor>
    <text evidence="6 7">Binds 1 zinc ion per subunit.</text>
</comment>
<dbReference type="EC" id="3.4.24.-" evidence="7"/>
<evidence type="ECO:0000256" key="3">
    <source>
        <dbReference type="ARBA" id="ARBA00022670"/>
    </source>
</evidence>
<feature type="binding site" evidence="6">
    <location>
        <position position="196"/>
    </location>
    <ligand>
        <name>Zn(2+)</name>
        <dbReference type="ChEBI" id="CHEBI:29105"/>
        <note>catalytic</note>
    </ligand>
</feature>
<evidence type="ECO:0000256" key="6">
    <source>
        <dbReference type="PROSITE-ProRule" id="PRU01211"/>
    </source>
</evidence>
<keyword evidence="3 6" id="KW-0645">Protease</keyword>
<keyword evidence="2" id="KW-0800">Toxin</keyword>
<sequence length="373" mass="43319">NVLFAFKFQLYITGHSFPRYAYSRLRQGIHHQHCCNTMKSLLISVLTSLEIVITMECIKEAEAAPCERRTINKQHNQYEIIEGDILMTDNLRRTLNAAGKSRNKRDIVTDMVMRWPDGVVPYVLDANLSKQALVAIRKAMREFRKRSCVKFVPRINEQDYIEFEGNLGCFSAIGRQGGKQRISVGEGCEYKGTVMHEMMHALGFFHEQSRTDRDDYVMVLWWNVEPGFEKNFDSYGPDRVDSAEEPYDFDSLMHYDNQAFSKNGENTLQAISDPDRHLGNKDDFSAIDIKQLLKHYPCKAWDRKPVDNGGQRKAEETKCQDFFKNECKHFASHEGYCDYWKKYMTKWCPLSCGFCKHEAPAGKKKTVPVKIWQ</sequence>
<dbReference type="InterPro" id="IPR006026">
    <property type="entry name" value="Peptidase_Metallo"/>
</dbReference>
<dbReference type="PROSITE" id="PS51864">
    <property type="entry name" value="ASTACIN"/>
    <property type="match status" value="1"/>
</dbReference>
<dbReference type="Pfam" id="PF01400">
    <property type="entry name" value="Astacin"/>
    <property type="match status" value="1"/>
</dbReference>
<evidence type="ECO:0000256" key="1">
    <source>
        <dbReference type="ARBA" id="ARBA00002657"/>
    </source>
</evidence>
<dbReference type="SMART" id="SM00235">
    <property type="entry name" value="ZnMc"/>
    <property type="match status" value="1"/>
</dbReference>
<dbReference type="InterPro" id="IPR024079">
    <property type="entry name" value="MetalloPept_cat_dom_sf"/>
</dbReference>
<dbReference type="Gene3D" id="3.40.390.10">
    <property type="entry name" value="Collagenase (Catalytic Domain)"/>
    <property type="match status" value="1"/>
</dbReference>
<feature type="non-terminal residue" evidence="10">
    <location>
        <position position="1"/>
    </location>
</feature>
<gene>
    <name evidence="10" type="ORF">PEVE_00024184</name>
</gene>
<evidence type="ECO:0000256" key="4">
    <source>
        <dbReference type="ARBA" id="ARBA00022801"/>
    </source>
</evidence>
<feature type="binding site" evidence="6">
    <location>
        <position position="200"/>
    </location>
    <ligand>
        <name>Zn(2+)</name>
        <dbReference type="ChEBI" id="CHEBI:29105"/>
        <note>catalytic</note>
    </ligand>
</feature>
<evidence type="ECO:0000256" key="2">
    <source>
        <dbReference type="ARBA" id="ARBA00022656"/>
    </source>
</evidence>
<dbReference type="Proteomes" id="UP001159427">
    <property type="component" value="Unassembled WGS sequence"/>
</dbReference>
<keyword evidence="11" id="KW-1185">Reference proteome</keyword>
<dbReference type="PROSITE" id="PS51670">
    <property type="entry name" value="SHKT"/>
    <property type="match status" value="1"/>
</dbReference>